<dbReference type="KEGG" id="lhk:LHK_00930"/>
<proteinExistence type="predicted"/>
<dbReference type="Proteomes" id="UP000002010">
    <property type="component" value="Chromosome"/>
</dbReference>
<sequence length="68" mass="8201">MLSLQLDRLYIQHSCSLFEIFHRHQHGNTQTLNRYFFSRKYIINQKRHQKISCNMLDAIINPKTDASH</sequence>
<reference evidence="1 2" key="1">
    <citation type="journal article" date="2009" name="PLoS Genet.">
        <title>The complete genome and proteome of Laribacter hongkongensis reveal potential mechanisms for adaptations to different temperatures and habitats.</title>
        <authorList>
            <person name="Woo P.C."/>
            <person name="Lau S.K."/>
            <person name="Tse H."/>
            <person name="Teng J.L."/>
            <person name="Curreem S.O."/>
            <person name="Tsang A.K."/>
            <person name="Fan R.Y."/>
            <person name="Wong G.K."/>
            <person name="Huang Y."/>
            <person name="Loman N.J."/>
            <person name="Snyder L.A."/>
            <person name="Cai J.J."/>
            <person name="Huang J.D."/>
            <person name="Mak W."/>
            <person name="Pallen M.J."/>
            <person name="Lok S."/>
            <person name="Yuen K.Y."/>
        </authorList>
    </citation>
    <scope>NUCLEOTIDE SEQUENCE [LARGE SCALE GENOMIC DNA]</scope>
    <source>
        <strain evidence="1 2">HLHK9</strain>
    </source>
</reference>
<evidence type="ECO:0000313" key="2">
    <source>
        <dbReference type="Proteomes" id="UP000002010"/>
    </source>
</evidence>
<keyword evidence="2" id="KW-1185">Reference proteome</keyword>
<dbReference type="HOGENOM" id="CLU_2788762_0_0_4"/>
<organism evidence="1 2">
    <name type="scientific">Laribacter hongkongensis (strain HLHK9)</name>
    <dbReference type="NCBI Taxonomy" id="557598"/>
    <lineage>
        <taxon>Bacteria</taxon>
        <taxon>Pseudomonadati</taxon>
        <taxon>Pseudomonadota</taxon>
        <taxon>Betaproteobacteria</taxon>
        <taxon>Neisseriales</taxon>
        <taxon>Aquaspirillaceae</taxon>
        <taxon>Laribacter</taxon>
    </lineage>
</organism>
<gene>
    <name evidence="1" type="ordered locus">LHK_00930</name>
</gene>
<evidence type="ECO:0000313" key="1">
    <source>
        <dbReference type="EMBL" id="ACO73922.1"/>
    </source>
</evidence>
<protein>
    <submittedName>
        <fullName evidence="1">Uncharacterized protein</fullName>
    </submittedName>
</protein>
<name>C1D5A5_LARHH</name>
<dbReference type="EMBL" id="CP001154">
    <property type="protein sequence ID" value="ACO73922.1"/>
    <property type="molecule type" value="Genomic_DNA"/>
</dbReference>
<accession>C1D5A5</accession>
<dbReference type="AlphaFoldDB" id="C1D5A5"/>